<feature type="domain" description="Cytochrome c" evidence="5">
    <location>
        <begin position="23"/>
        <end position="110"/>
    </location>
</feature>
<keyword evidence="7" id="KW-1185">Reference proteome</keyword>
<accession>Q7MRH7</accession>
<dbReference type="Gene3D" id="1.10.760.10">
    <property type="entry name" value="Cytochrome c-like domain"/>
    <property type="match status" value="1"/>
</dbReference>
<dbReference type="AlphaFoldDB" id="Q7MRH7"/>
<evidence type="ECO:0000313" key="7">
    <source>
        <dbReference type="Proteomes" id="UP000000422"/>
    </source>
</evidence>
<keyword evidence="1 4" id="KW-0349">Heme</keyword>
<dbReference type="KEGG" id="wsu:WS1344"/>
<dbReference type="InterPro" id="IPR036909">
    <property type="entry name" value="Cyt_c-like_dom_sf"/>
</dbReference>
<evidence type="ECO:0000259" key="5">
    <source>
        <dbReference type="PROSITE" id="PS51007"/>
    </source>
</evidence>
<reference evidence="6 7" key="1">
    <citation type="journal article" date="2003" name="Proc. Natl. Acad. Sci. U.S.A.">
        <title>Complete genome sequence and analysis of Wolinella succinogenes.</title>
        <authorList>
            <person name="Baar C."/>
            <person name="Eppinger M."/>
            <person name="Raddatz G."/>
            <person name="Simon JM."/>
            <person name="Lanz C."/>
            <person name="Klimmek O."/>
            <person name="Nandakumar R."/>
            <person name="Gross R."/>
            <person name="Rosinus A."/>
            <person name="Keller H."/>
            <person name="Jagtap P."/>
            <person name="Linke B."/>
            <person name="Meyer F."/>
            <person name="Lederer H."/>
            <person name="Schuster S.C."/>
        </authorList>
    </citation>
    <scope>NUCLEOTIDE SEQUENCE [LARGE SCALE GENOMIC DNA]</scope>
    <source>
        <strain evidence="7">ATCC 29543 / DSM 1740 / CCUG 13145 / JCM 31913 / LMG 7466 / NCTC 11488 / FDC 602W</strain>
    </source>
</reference>
<dbReference type="Proteomes" id="UP000000422">
    <property type="component" value="Chromosome"/>
</dbReference>
<sequence length="123" mass="14408">MGMRLAWWWLFPVMLSAESSFITPFEYGKMLYENPRGIGCVHCHGKEGEGSIIAQYQHKGKLKPLIAPPINELSYERFSQATLKENKVMPKYHLEDSELQAIYRYLQEMKRYKSTPPLPKKQK</sequence>
<dbReference type="InterPro" id="IPR009056">
    <property type="entry name" value="Cyt_c-like_dom"/>
</dbReference>
<evidence type="ECO:0000256" key="2">
    <source>
        <dbReference type="ARBA" id="ARBA00022723"/>
    </source>
</evidence>
<dbReference type="HOGENOM" id="CLU_145217_0_0_7"/>
<organism evidence="7">
    <name type="scientific">Wolinella succinogenes (strain ATCC 29543 / DSM 1740 / CCUG 13145 / JCM 31913 / LMG 7466 / NCTC 11488 / FDC 602W)</name>
    <name type="common">Vibrio succinogenes</name>
    <dbReference type="NCBI Taxonomy" id="273121"/>
    <lineage>
        <taxon>Bacteria</taxon>
        <taxon>Pseudomonadati</taxon>
        <taxon>Campylobacterota</taxon>
        <taxon>Epsilonproteobacteria</taxon>
        <taxon>Campylobacterales</taxon>
        <taxon>Helicobacteraceae</taxon>
        <taxon>Wolinella</taxon>
    </lineage>
</organism>
<dbReference type="EMBL" id="BX571660">
    <property type="protein sequence ID" value="CAE10415.1"/>
    <property type="molecule type" value="Genomic_DNA"/>
</dbReference>
<keyword evidence="2 4" id="KW-0479">Metal-binding</keyword>
<dbReference type="GO" id="GO:0009055">
    <property type="term" value="F:electron transfer activity"/>
    <property type="evidence" value="ECO:0007669"/>
    <property type="project" value="InterPro"/>
</dbReference>
<dbReference type="eggNOG" id="COG2010">
    <property type="taxonomic scope" value="Bacteria"/>
</dbReference>
<evidence type="ECO:0000256" key="3">
    <source>
        <dbReference type="ARBA" id="ARBA00023004"/>
    </source>
</evidence>
<evidence type="ECO:0000256" key="1">
    <source>
        <dbReference type="ARBA" id="ARBA00022617"/>
    </source>
</evidence>
<keyword evidence="3 4" id="KW-0408">Iron</keyword>
<protein>
    <recommendedName>
        <fullName evidence="5">Cytochrome c domain-containing protein</fullName>
    </recommendedName>
</protein>
<dbReference type="SUPFAM" id="SSF46626">
    <property type="entry name" value="Cytochrome c"/>
    <property type="match status" value="1"/>
</dbReference>
<proteinExistence type="predicted"/>
<dbReference type="Pfam" id="PF00034">
    <property type="entry name" value="Cytochrom_C"/>
    <property type="match status" value="1"/>
</dbReference>
<dbReference type="GO" id="GO:0046872">
    <property type="term" value="F:metal ion binding"/>
    <property type="evidence" value="ECO:0007669"/>
    <property type="project" value="UniProtKB-KW"/>
</dbReference>
<gene>
    <name evidence="6" type="ordered locus">WS1344</name>
</gene>
<dbReference type="PROSITE" id="PS51007">
    <property type="entry name" value="CYTC"/>
    <property type="match status" value="1"/>
</dbReference>
<evidence type="ECO:0000256" key="4">
    <source>
        <dbReference type="PROSITE-ProRule" id="PRU00433"/>
    </source>
</evidence>
<dbReference type="STRING" id="273121.WS1344"/>
<evidence type="ECO:0000313" key="6">
    <source>
        <dbReference type="EMBL" id="CAE10415.1"/>
    </source>
</evidence>
<dbReference type="GO" id="GO:0020037">
    <property type="term" value="F:heme binding"/>
    <property type="evidence" value="ECO:0007669"/>
    <property type="project" value="InterPro"/>
</dbReference>
<name>Q7MRH7_WOLSU</name>